<organism evidence="2 3">
    <name type="scientific">Candidatus Accumulibacter aalborgensis</name>
    <dbReference type="NCBI Taxonomy" id="1860102"/>
    <lineage>
        <taxon>Bacteria</taxon>
        <taxon>Pseudomonadati</taxon>
        <taxon>Pseudomonadota</taxon>
        <taxon>Betaproteobacteria</taxon>
        <taxon>Candidatus Accumulibacter</taxon>
    </lineage>
</organism>
<dbReference type="AlphaFoldDB" id="A0A1A8XLA6"/>
<evidence type="ECO:0000313" key="3">
    <source>
        <dbReference type="Proteomes" id="UP000199169"/>
    </source>
</evidence>
<dbReference type="RefSeq" id="WP_186406858.1">
    <property type="nucleotide sequence ID" value="NZ_FLQX01000103.1"/>
</dbReference>
<accession>A0A1A8XLA6</accession>
<feature type="transmembrane region" description="Helical" evidence="1">
    <location>
        <begin position="81"/>
        <end position="100"/>
    </location>
</feature>
<dbReference type="Proteomes" id="UP000199169">
    <property type="component" value="Unassembled WGS sequence"/>
</dbReference>
<proteinExistence type="predicted"/>
<dbReference type="InterPro" id="IPR009937">
    <property type="entry name" value="Phage_holin_3_6"/>
</dbReference>
<dbReference type="STRING" id="1860102.ACCAA_280011"/>
<reference evidence="2 3" key="1">
    <citation type="submission" date="2016-06" db="EMBL/GenBank/DDBJ databases">
        <authorList>
            <person name="Kjaerup R.B."/>
            <person name="Dalgaard T.S."/>
            <person name="Juul-Madsen H.R."/>
        </authorList>
    </citation>
    <scope>NUCLEOTIDE SEQUENCE [LARGE SCALE GENOMIC DNA]</scope>
    <source>
        <strain evidence="2">3</strain>
    </source>
</reference>
<protein>
    <recommendedName>
        <fullName evidence="4">Transmembrane protein</fullName>
    </recommendedName>
</protein>
<keyword evidence="1" id="KW-1133">Transmembrane helix</keyword>
<dbReference type="EMBL" id="FLQX01000103">
    <property type="protein sequence ID" value="SBT05930.1"/>
    <property type="molecule type" value="Genomic_DNA"/>
</dbReference>
<evidence type="ECO:0008006" key="4">
    <source>
        <dbReference type="Google" id="ProtNLM"/>
    </source>
</evidence>
<gene>
    <name evidence="2" type="ORF">ACCAA_280011</name>
</gene>
<sequence>MDERPGSGRGGLFSATRSVAATLLATGRTRFELLGNEIKEEKLRAVRLLLLSQAMAFCLAVGLVLAIALLIVVFWDQRAALLGGFSALFLTVSALCYFALRRAMHTPERLFAASIAELEEDLRQLKGTAGNESGSA</sequence>
<feature type="transmembrane region" description="Helical" evidence="1">
    <location>
        <begin position="48"/>
        <end position="75"/>
    </location>
</feature>
<name>A0A1A8XLA6_9PROT</name>
<evidence type="ECO:0000313" key="2">
    <source>
        <dbReference type="EMBL" id="SBT05930.1"/>
    </source>
</evidence>
<keyword evidence="1" id="KW-0812">Transmembrane</keyword>
<keyword evidence="1" id="KW-0472">Membrane</keyword>
<evidence type="ECO:0000256" key="1">
    <source>
        <dbReference type="SAM" id="Phobius"/>
    </source>
</evidence>
<dbReference type="Pfam" id="PF07332">
    <property type="entry name" value="Phage_holin_3_6"/>
    <property type="match status" value="1"/>
</dbReference>
<keyword evidence="3" id="KW-1185">Reference proteome</keyword>